<dbReference type="PROSITE" id="PS50920">
    <property type="entry name" value="SOLCAR"/>
    <property type="match status" value="2"/>
</dbReference>
<evidence type="ECO:0000256" key="6">
    <source>
        <dbReference type="ARBA" id="ARBA00022989"/>
    </source>
</evidence>
<dbReference type="InterPro" id="IPR023395">
    <property type="entry name" value="MCP_dom_sf"/>
</dbReference>
<feature type="repeat" description="Solcar" evidence="8">
    <location>
        <begin position="438"/>
        <end position="560"/>
    </location>
</feature>
<keyword evidence="6 10" id="KW-1133">Transmembrane helix</keyword>
<accession>A0A5A7R319</accession>
<organism evidence="11 12">
    <name type="scientific">Striga asiatica</name>
    <name type="common">Asiatic witchweed</name>
    <name type="synonym">Buchnera asiatica</name>
    <dbReference type="NCBI Taxonomy" id="4170"/>
    <lineage>
        <taxon>Eukaryota</taxon>
        <taxon>Viridiplantae</taxon>
        <taxon>Streptophyta</taxon>
        <taxon>Embryophyta</taxon>
        <taxon>Tracheophyta</taxon>
        <taxon>Spermatophyta</taxon>
        <taxon>Magnoliopsida</taxon>
        <taxon>eudicotyledons</taxon>
        <taxon>Gunneridae</taxon>
        <taxon>Pentapetalae</taxon>
        <taxon>asterids</taxon>
        <taxon>lamiids</taxon>
        <taxon>Lamiales</taxon>
        <taxon>Orobanchaceae</taxon>
        <taxon>Buchnereae</taxon>
        <taxon>Striga</taxon>
    </lineage>
</organism>
<name>A0A5A7R319_STRAF</name>
<evidence type="ECO:0000256" key="8">
    <source>
        <dbReference type="PROSITE-ProRule" id="PRU00282"/>
    </source>
</evidence>
<dbReference type="AlphaFoldDB" id="A0A5A7R319"/>
<dbReference type="PANTHER" id="PTHR45683">
    <property type="entry name" value="MITOCHONDRIAL NICOTINAMIDE ADENINE DINUCLEOTIDE TRANSPORTER 1-RELATED-RELATED"/>
    <property type="match status" value="1"/>
</dbReference>
<sequence>MALAHCRCAATWRRERALEVAIVVVVKEYERSFGAPDHCVHLLYIELMEPMHQSGGSEGSGSGISRPQYSPNNWRAKRQRVNFQYVIWHSTKLKVLVPCLSQTMWVSWMPGRSFYRSGPQNEERSWLRFPALSLLNLEKSLYHSFVRTSSISSAALSDQSSVPLYEIKLSSVIVTRSLVSWNTDFRTTIVADHPEEGANNVMVGFYASTPYLIEIIVSQGLSCSQIPKQIKAMARPMKAPTWILLCLTDKSKLDAQPELFIHSIPDKMNNSHAYLIGPLPNSRCLCHIPLYSYTGLKRGMSNAIVNGMAGAGGGIVAQIITYPLQTVNTRQQTERVAKENSVPPSVSRPDRSTLLHIFQVIRNEGLGGLYSGLKPSLLGTAASQDSGIDYVNCKDLRKMAVGSTLKFGIYYSFYQAFKNKAEAIAIANKRKGKGDGLPGMLSWLIVAALAGSLNVLFTNPIWVLVTRMQTQTQAERKIMEAKREALLKEASANVLSQSSLSSQLAKLDSMKPRPYGTYQAACEVYNESGIAGFWKGIIPTLIMVCNPSIQFMIYESLLKRLRTKKFANKRGSTNISAMEIVRQRVRTVVDFLAACGTHAWTSTMKIDPKVVPGAAWLLVWEVTSECAVAKLGATVCTYPLLVVKSRLQAKQEIGGNMSLRYSGDMTNTSIQFTLLEEFHVKTFYNPDMRVIGAWYPHDNSKINAHNMPISSGIPKRRTISGTDRGASEDQ</sequence>
<dbReference type="InterPro" id="IPR044712">
    <property type="entry name" value="SLC25A32-like"/>
</dbReference>
<comment type="caution">
    <text evidence="11">The sequence shown here is derived from an EMBL/GenBank/DDBJ whole genome shotgun (WGS) entry which is preliminary data.</text>
</comment>
<feature type="region of interest" description="Disordered" evidence="9">
    <location>
        <begin position="706"/>
        <end position="730"/>
    </location>
</feature>
<dbReference type="GO" id="GO:0006862">
    <property type="term" value="P:nucleotide transport"/>
    <property type="evidence" value="ECO:0007669"/>
    <property type="project" value="InterPro"/>
</dbReference>
<evidence type="ECO:0000256" key="7">
    <source>
        <dbReference type="ARBA" id="ARBA00023136"/>
    </source>
</evidence>
<comment type="similarity">
    <text evidence="2">Belongs to the mitochondrial carrier (TC 2.A.29) family.</text>
</comment>
<evidence type="ECO:0000256" key="9">
    <source>
        <dbReference type="SAM" id="MobiDB-lite"/>
    </source>
</evidence>
<dbReference type="Pfam" id="PF00153">
    <property type="entry name" value="Mito_carr"/>
    <property type="match status" value="2"/>
</dbReference>
<feature type="transmembrane region" description="Helical" evidence="10">
    <location>
        <begin position="440"/>
        <end position="465"/>
    </location>
</feature>
<dbReference type="EMBL" id="BKCP01009403">
    <property type="protein sequence ID" value="GER50711.1"/>
    <property type="molecule type" value="Genomic_DNA"/>
</dbReference>
<evidence type="ECO:0000256" key="1">
    <source>
        <dbReference type="ARBA" id="ARBA00004141"/>
    </source>
</evidence>
<dbReference type="Gene3D" id="1.50.40.10">
    <property type="entry name" value="Mitochondrial carrier domain"/>
    <property type="match status" value="2"/>
</dbReference>
<dbReference type="Proteomes" id="UP000325081">
    <property type="component" value="Unassembled WGS sequence"/>
</dbReference>
<feature type="repeat" description="Solcar" evidence="8">
    <location>
        <begin position="301"/>
        <end position="399"/>
    </location>
</feature>
<reference evidence="12" key="1">
    <citation type="journal article" date="2019" name="Curr. Biol.">
        <title>Genome Sequence of Striga asiatica Provides Insight into the Evolution of Plant Parasitism.</title>
        <authorList>
            <person name="Yoshida S."/>
            <person name="Kim S."/>
            <person name="Wafula E.K."/>
            <person name="Tanskanen J."/>
            <person name="Kim Y.M."/>
            <person name="Honaas L."/>
            <person name="Yang Z."/>
            <person name="Spallek T."/>
            <person name="Conn C.E."/>
            <person name="Ichihashi Y."/>
            <person name="Cheong K."/>
            <person name="Cui S."/>
            <person name="Der J.P."/>
            <person name="Gundlach H."/>
            <person name="Jiao Y."/>
            <person name="Hori C."/>
            <person name="Ishida J.K."/>
            <person name="Kasahara H."/>
            <person name="Kiba T."/>
            <person name="Kim M.S."/>
            <person name="Koo N."/>
            <person name="Laohavisit A."/>
            <person name="Lee Y.H."/>
            <person name="Lumba S."/>
            <person name="McCourt P."/>
            <person name="Mortimer J.C."/>
            <person name="Mutuku J.M."/>
            <person name="Nomura T."/>
            <person name="Sasaki-Sekimoto Y."/>
            <person name="Seto Y."/>
            <person name="Wang Y."/>
            <person name="Wakatake T."/>
            <person name="Sakakibara H."/>
            <person name="Demura T."/>
            <person name="Yamaguchi S."/>
            <person name="Yoneyama K."/>
            <person name="Manabe R.I."/>
            <person name="Nelson D.C."/>
            <person name="Schulman A.H."/>
            <person name="Timko M.P."/>
            <person name="dePamphilis C.W."/>
            <person name="Choi D."/>
            <person name="Shirasu K."/>
        </authorList>
    </citation>
    <scope>NUCLEOTIDE SEQUENCE [LARGE SCALE GENOMIC DNA]</scope>
    <source>
        <strain evidence="12">cv. UVA1</strain>
    </source>
</reference>
<dbReference type="GO" id="GO:0016020">
    <property type="term" value="C:membrane"/>
    <property type="evidence" value="ECO:0007669"/>
    <property type="project" value="UniProtKB-SubCell"/>
</dbReference>
<keyword evidence="12" id="KW-1185">Reference proteome</keyword>
<proteinExistence type="inferred from homology"/>
<gene>
    <name evidence="11" type="ORF">STAS_28034</name>
</gene>
<keyword evidence="4 8" id="KW-0812">Transmembrane</keyword>
<protein>
    <submittedName>
        <fullName evidence="11">Mitochondrial substrate carrier family protein</fullName>
    </submittedName>
</protein>
<evidence type="ECO:0000256" key="4">
    <source>
        <dbReference type="ARBA" id="ARBA00022692"/>
    </source>
</evidence>
<keyword evidence="3" id="KW-0813">Transport</keyword>
<evidence type="ECO:0000256" key="3">
    <source>
        <dbReference type="ARBA" id="ARBA00022448"/>
    </source>
</evidence>
<keyword evidence="7 8" id="KW-0472">Membrane</keyword>
<comment type="subcellular location">
    <subcellularLocation>
        <location evidence="1">Membrane</location>
        <topology evidence="1">Multi-pass membrane protein</topology>
    </subcellularLocation>
</comment>
<evidence type="ECO:0000256" key="2">
    <source>
        <dbReference type="ARBA" id="ARBA00006375"/>
    </source>
</evidence>
<dbReference type="GO" id="GO:0055085">
    <property type="term" value="P:transmembrane transport"/>
    <property type="evidence" value="ECO:0007669"/>
    <property type="project" value="InterPro"/>
</dbReference>
<keyword evidence="5" id="KW-0677">Repeat</keyword>
<evidence type="ECO:0000256" key="10">
    <source>
        <dbReference type="SAM" id="Phobius"/>
    </source>
</evidence>
<dbReference type="SUPFAM" id="SSF103506">
    <property type="entry name" value="Mitochondrial carrier"/>
    <property type="match status" value="2"/>
</dbReference>
<dbReference type="OrthoDB" id="2019556at2759"/>
<evidence type="ECO:0000313" key="12">
    <source>
        <dbReference type="Proteomes" id="UP000325081"/>
    </source>
</evidence>
<dbReference type="InterPro" id="IPR018108">
    <property type="entry name" value="MCP_transmembrane"/>
</dbReference>
<evidence type="ECO:0000313" key="11">
    <source>
        <dbReference type="EMBL" id="GER50711.1"/>
    </source>
</evidence>
<evidence type="ECO:0000256" key="5">
    <source>
        <dbReference type="ARBA" id="ARBA00022737"/>
    </source>
</evidence>